<name>A0ABQ4CKJ8_9ACTN</name>
<dbReference type="PANTHER" id="PTHR34109:SF1">
    <property type="entry name" value="VOC DOMAIN-CONTAINING PROTEIN"/>
    <property type="match status" value="1"/>
</dbReference>
<dbReference type="InterPro" id="IPR004360">
    <property type="entry name" value="Glyas_Fos-R_dOase_dom"/>
</dbReference>
<dbReference type="SUPFAM" id="SSF54593">
    <property type="entry name" value="Glyoxalase/Bleomycin resistance protein/Dihydroxybiphenyl dioxygenase"/>
    <property type="match status" value="1"/>
</dbReference>
<dbReference type="EMBL" id="BONE01000004">
    <property type="protein sequence ID" value="GIF71362.1"/>
    <property type="molecule type" value="Genomic_DNA"/>
</dbReference>
<comment type="caution">
    <text evidence="2">The sequence shown here is derived from an EMBL/GenBank/DDBJ whole genome shotgun (WGS) entry which is preliminary data.</text>
</comment>
<proteinExistence type="predicted"/>
<dbReference type="PROSITE" id="PS51819">
    <property type="entry name" value="VOC"/>
    <property type="match status" value="1"/>
</dbReference>
<evidence type="ECO:0000313" key="3">
    <source>
        <dbReference type="Proteomes" id="UP000604117"/>
    </source>
</evidence>
<organism evidence="2 3">
    <name type="scientific">Asanoa siamensis</name>
    <dbReference type="NCBI Taxonomy" id="926357"/>
    <lineage>
        <taxon>Bacteria</taxon>
        <taxon>Bacillati</taxon>
        <taxon>Actinomycetota</taxon>
        <taxon>Actinomycetes</taxon>
        <taxon>Micromonosporales</taxon>
        <taxon>Micromonosporaceae</taxon>
        <taxon>Asanoa</taxon>
    </lineage>
</organism>
<dbReference type="InterPro" id="IPR029068">
    <property type="entry name" value="Glyas_Bleomycin-R_OHBP_Dase"/>
</dbReference>
<dbReference type="PANTHER" id="PTHR34109">
    <property type="entry name" value="BNAUNNG04460D PROTEIN-RELATED"/>
    <property type="match status" value="1"/>
</dbReference>
<dbReference type="Proteomes" id="UP000604117">
    <property type="component" value="Unassembled WGS sequence"/>
</dbReference>
<reference evidence="2 3" key="1">
    <citation type="submission" date="2021-01" db="EMBL/GenBank/DDBJ databases">
        <title>Whole genome shotgun sequence of Asanoa siamensis NBRC 107932.</title>
        <authorList>
            <person name="Komaki H."/>
            <person name="Tamura T."/>
        </authorList>
    </citation>
    <scope>NUCLEOTIDE SEQUENCE [LARGE SCALE GENOMIC DNA]</scope>
    <source>
        <strain evidence="2 3">NBRC 107932</strain>
    </source>
</reference>
<accession>A0ABQ4CKJ8</accession>
<dbReference type="InterPro" id="IPR037523">
    <property type="entry name" value="VOC_core"/>
</dbReference>
<dbReference type="RefSeq" id="WP_203710838.1">
    <property type="nucleotide sequence ID" value="NZ_BONE01000004.1"/>
</dbReference>
<sequence>MELVTELIPRIVVADGPKAVAFYERALGATEGERHTDDAGRIVHTELTVGSSRIHLKDEGDGDPAPTSLGGTPVLFHLGVTDADAAARALVEAGATVVFPVAERGYGSKDGRLADPFGHLWIVSEPVVEG</sequence>
<dbReference type="Gene3D" id="3.30.720.110">
    <property type="match status" value="1"/>
</dbReference>
<gene>
    <name evidence="2" type="ORF">Asi02nite_08800</name>
</gene>
<dbReference type="Gene3D" id="3.30.720.120">
    <property type="match status" value="1"/>
</dbReference>
<dbReference type="Pfam" id="PF00903">
    <property type="entry name" value="Glyoxalase"/>
    <property type="match status" value="1"/>
</dbReference>
<evidence type="ECO:0000313" key="2">
    <source>
        <dbReference type="EMBL" id="GIF71362.1"/>
    </source>
</evidence>
<protein>
    <submittedName>
        <fullName evidence="2">Glyoxalase</fullName>
    </submittedName>
</protein>
<evidence type="ECO:0000259" key="1">
    <source>
        <dbReference type="PROSITE" id="PS51819"/>
    </source>
</evidence>
<feature type="domain" description="VOC" evidence="1">
    <location>
        <begin position="1"/>
        <end position="126"/>
    </location>
</feature>
<keyword evidence="3" id="KW-1185">Reference proteome</keyword>
<dbReference type="CDD" id="cd07246">
    <property type="entry name" value="VOC_like"/>
    <property type="match status" value="1"/>
</dbReference>